<dbReference type="GO" id="GO:0000819">
    <property type="term" value="P:sister chromatid segregation"/>
    <property type="evidence" value="ECO:0007669"/>
    <property type="project" value="TreeGrafter"/>
</dbReference>
<feature type="region of interest" description="Disordered" evidence="12">
    <location>
        <begin position="293"/>
        <end position="333"/>
    </location>
</feature>
<evidence type="ECO:0000313" key="14">
    <source>
        <dbReference type="EMBL" id="PWA34415.1"/>
    </source>
</evidence>
<evidence type="ECO:0000256" key="4">
    <source>
        <dbReference type="ARBA" id="ARBA00012895"/>
    </source>
</evidence>
<dbReference type="GO" id="GO:0005524">
    <property type="term" value="F:ATP binding"/>
    <property type="evidence" value="ECO:0007669"/>
    <property type="project" value="UniProtKB-KW"/>
</dbReference>
<dbReference type="SUPFAM" id="SSF56719">
    <property type="entry name" value="Type II DNA topoisomerase"/>
    <property type="match status" value="1"/>
</dbReference>
<comment type="caution">
    <text evidence="14">The sequence shown here is derived from an EMBL/GenBank/DDBJ whole genome shotgun (WGS) entry which is preliminary data.</text>
</comment>
<dbReference type="SMART" id="SM00434">
    <property type="entry name" value="TOP4c"/>
    <property type="match status" value="1"/>
</dbReference>
<comment type="similarity">
    <text evidence="3">Belongs to the type II topoisomerase family.</text>
</comment>
<evidence type="ECO:0000256" key="7">
    <source>
        <dbReference type="ARBA" id="ARBA00023029"/>
    </source>
</evidence>
<comment type="catalytic activity">
    <reaction evidence="1">
        <text>ATP-dependent breakage, passage and rejoining of double-stranded DNA.</text>
        <dbReference type="EC" id="5.6.2.2"/>
    </reaction>
</comment>
<dbReference type="Proteomes" id="UP000245207">
    <property type="component" value="Unassembled WGS sequence"/>
</dbReference>
<keyword evidence="5" id="KW-0547">Nucleotide-binding</keyword>
<dbReference type="EMBL" id="PKPP01022707">
    <property type="protein sequence ID" value="PWA34415.1"/>
    <property type="molecule type" value="Genomic_DNA"/>
</dbReference>
<reference evidence="14 15" key="1">
    <citation type="journal article" date="2018" name="Mol. Plant">
        <title>The genome of Artemisia annua provides insight into the evolution of Asteraceae family and artemisinin biosynthesis.</title>
        <authorList>
            <person name="Shen Q."/>
            <person name="Zhang L."/>
            <person name="Liao Z."/>
            <person name="Wang S."/>
            <person name="Yan T."/>
            <person name="Shi P."/>
            <person name="Liu M."/>
            <person name="Fu X."/>
            <person name="Pan Q."/>
            <person name="Wang Y."/>
            <person name="Lv Z."/>
            <person name="Lu X."/>
            <person name="Zhang F."/>
            <person name="Jiang W."/>
            <person name="Ma Y."/>
            <person name="Chen M."/>
            <person name="Hao X."/>
            <person name="Li L."/>
            <person name="Tang Y."/>
            <person name="Lv G."/>
            <person name="Zhou Y."/>
            <person name="Sun X."/>
            <person name="Brodelius P.E."/>
            <person name="Rose J.K.C."/>
            <person name="Tang K."/>
        </authorList>
    </citation>
    <scope>NUCLEOTIDE SEQUENCE [LARGE SCALE GENOMIC DNA]</scope>
    <source>
        <strain evidence="15">cv. Huhao1</strain>
        <tissue evidence="14">Leaf</tissue>
    </source>
</reference>
<proteinExistence type="inferred from homology"/>
<feature type="domain" description="Topo IIA-type catalytic" evidence="13">
    <location>
        <begin position="1"/>
        <end position="276"/>
    </location>
</feature>
<dbReference type="EC" id="5.6.2.2" evidence="4"/>
<name>A0A2U1KCD9_ARTAN</name>
<keyword evidence="8 10" id="KW-0238">DNA-binding</keyword>
<dbReference type="AlphaFoldDB" id="A0A2U1KCD9"/>
<dbReference type="Gene3D" id="3.90.199.10">
    <property type="entry name" value="Topoisomerase II, domain 5"/>
    <property type="match status" value="1"/>
</dbReference>
<evidence type="ECO:0000259" key="13">
    <source>
        <dbReference type="PROSITE" id="PS52040"/>
    </source>
</evidence>
<dbReference type="Gene3D" id="1.10.268.10">
    <property type="entry name" value="Topoisomerase, domain 3"/>
    <property type="match status" value="1"/>
</dbReference>
<evidence type="ECO:0000256" key="1">
    <source>
        <dbReference type="ARBA" id="ARBA00000185"/>
    </source>
</evidence>
<dbReference type="PANTHER" id="PTHR10169">
    <property type="entry name" value="DNA TOPOISOMERASE/GYRASE"/>
    <property type="match status" value="1"/>
</dbReference>
<evidence type="ECO:0000256" key="6">
    <source>
        <dbReference type="ARBA" id="ARBA00022840"/>
    </source>
</evidence>
<keyword evidence="9 14" id="KW-0413">Isomerase</keyword>
<dbReference type="STRING" id="35608.A0A2U1KCD9"/>
<accession>A0A2U1KCD9</accession>
<dbReference type="GO" id="GO:0003918">
    <property type="term" value="F:DNA topoisomerase type II (double strand cut, ATP-hydrolyzing) activity"/>
    <property type="evidence" value="ECO:0007669"/>
    <property type="project" value="UniProtKB-EC"/>
</dbReference>
<dbReference type="InterPro" id="IPR013760">
    <property type="entry name" value="Topo_IIA-like_dom_sf"/>
</dbReference>
<dbReference type="InterPro" id="IPR002205">
    <property type="entry name" value="Topo_IIA_dom_A"/>
</dbReference>
<comment type="caution">
    <text evidence="10">Lacks conserved residue(s) required for the propagation of feature annotation.</text>
</comment>
<dbReference type="InterPro" id="IPR013758">
    <property type="entry name" value="Topo_IIA_A/C_ab"/>
</dbReference>
<organism evidence="14 15">
    <name type="scientific">Artemisia annua</name>
    <name type="common">Sweet wormwood</name>
    <dbReference type="NCBI Taxonomy" id="35608"/>
    <lineage>
        <taxon>Eukaryota</taxon>
        <taxon>Viridiplantae</taxon>
        <taxon>Streptophyta</taxon>
        <taxon>Embryophyta</taxon>
        <taxon>Tracheophyta</taxon>
        <taxon>Spermatophyta</taxon>
        <taxon>Magnoliopsida</taxon>
        <taxon>eudicotyledons</taxon>
        <taxon>Gunneridae</taxon>
        <taxon>Pentapetalae</taxon>
        <taxon>asterids</taxon>
        <taxon>campanulids</taxon>
        <taxon>Asterales</taxon>
        <taxon>Asteraceae</taxon>
        <taxon>Asteroideae</taxon>
        <taxon>Anthemideae</taxon>
        <taxon>Artemisiinae</taxon>
        <taxon>Artemisia</taxon>
    </lineage>
</organism>
<dbReference type="GO" id="GO:0005634">
    <property type="term" value="C:nucleus"/>
    <property type="evidence" value="ECO:0007669"/>
    <property type="project" value="TreeGrafter"/>
</dbReference>
<dbReference type="Pfam" id="PF00521">
    <property type="entry name" value="DNA_topoisoIV"/>
    <property type="match status" value="1"/>
</dbReference>
<evidence type="ECO:0000256" key="12">
    <source>
        <dbReference type="SAM" id="MobiDB-lite"/>
    </source>
</evidence>
<dbReference type="PRINTS" id="PR01158">
    <property type="entry name" value="TOPISMRASEII"/>
</dbReference>
<evidence type="ECO:0000256" key="11">
    <source>
        <dbReference type="SAM" id="Coils"/>
    </source>
</evidence>
<evidence type="ECO:0000313" key="15">
    <source>
        <dbReference type="Proteomes" id="UP000245207"/>
    </source>
</evidence>
<comment type="cofactor">
    <cofactor evidence="2">
        <name>Mg(2+)</name>
        <dbReference type="ChEBI" id="CHEBI:18420"/>
    </cofactor>
</comment>
<dbReference type="GO" id="GO:0000712">
    <property type="term" value="P:resolution of meiotic recombination intermediates"/>
    <property type="evidence" value="ECO:0007669"/>
    <property type="project" value="TreeGrafter"/>
</dbReference>
<dbReference type="GO" id="GO:0006265">
    <property type="term" value="P:DNA topological change"/>
    <property type="evidence" value="ECO:0007669"/>
    <property type="project" value="InterPro"/>
</dbReference>
<keyword evidence="11" id="KW-0175">Coiled coil</keyword>
<evidence type="ECO:0000256" key="8">
    <source>
        <dbReference type="ARBA" id="ARBA00023125"/>
    </source>
</evidence>
<evidence type="ECO:0000256" key="2">
    <source>
        <dbReference type="ARBA" id="ARBA00001946"/>
    </source>
</evidence>
<gene>
    <name evidence="14" type="ORF">CTI12_AA619370</name>
</gene>
<keyword evidence="6" id="KW-0067">ATP-binding</keyword>
<dbReference type="OrthoDB" id="1725841at2759"/>
<feature type="coiled-coil region" evidence="11">
    <location>
        <begin position="239"/>
        <end position="269"/>
    </location>
</feature>
<evidence type="ECO:0000256" key="5">
    <source>
        <dbReference type="ARBA" id="ARBA00022741"/>
    </source>
</evidence>
<evidence type="ECO:0000256" key="10">
    <source>
        <dbReference type="PROSITE-ProRule" id="PRU01384"/>
    </source>
</evidence>
<dbReference type="InterPro" id="IPR050634">
    <property type="entry name" value="DNA_Topoisomerase_II"/>
</dbReference>
<dbReference type="PROSITE" id="PS52040">
    <property type="entry name" value="TOPO_IIA"/>
    <property type="match status" value="1"/>
</dbReference>
<keyword evidence="7" id="KW-0799">Topoisomerase</keyword>
<protein>
    <recommendedName>
        <fullName evidence="4">DNA topoisomerase (ATP-hydrolyzing)</fullName>
        <ecNumber evidence="4">5.6.2.2</ecNumber>
    </recommendedName>
</protein>
<dbReference type="GO" id="GO:0003677">
    <property type="term" value="F:DNA binding"/>
    <property type="evidence" value="ECO:0007669"/>
    <property type="project" value="UniProtKB-UniRule"/>
</dbReference>
<dbReference type="InterPro" id="IPR013757">
    <property type="entry name" value="Topo_IIA_A_a_sf"/>
</dbReference>
<dbReference type="InterPro" id="IPR001154">
    <property type="entry name" value="TopoII_euk"/>
</dbReference>
<keyword evidence="15" id="KW-1185">Reference proteome</keyword>
<sequence length="333" mass="38575">MVLVNGCEGTGTGWSWFIPNYKPRDIIANLKRLLHGEAMVAMDPWYAGFEGDIVPASNDTGYTTIGKMQKIEDGIRITELPVGRWTREYKEFFKAAQYEEEFFIEAYTSHKDKTIVDFKISMIEDHQRNTATQEEILKKFKLTTTLSTTNMYLFGADGAIKKYDTPEQILLDFFTLRLDFYEKRRIARLDELKNALLLLPNKDKDFTVQPKETVQEPTIAGAVGHVGREYDYLLYMPVTSLFYKNMQRLEKEIDEKKQEFEELKRSNSKDLWLRDLKDLELQLDKEYPLARMPKINVDESSPEIAEEAPVKKAPAKRAAAGPQGENKKKQRCD</sequence>
<evidence type="ECO:0000256" key="3">
    <source>
        <dbReference type="ARBA" id="ARBA00011080"/>
    </source>
</evidence>
<dbReference type="PANTHER" id="PTHR10169:SF38">
    <property type="entry name" value="DNA TOPOISOMERASE 2"/>
    <property type="match status" value="1"/>
</dbReference>
<evidence type="ECO:0000256" key="9">
    <source>
        <dbReference type="ARBA" id="ARBA00023235"/>
    </source>
</evidence>
<dbReference type="Gene3D" id="3.30.1360.40">
    <property type="match status" value="1"/>
</dbReference>